<feature type="transmembrane region" description="Helical" evidence="9">
    <location>
        <begin position="114"/>
        <end position="139"/>
    </location>
</feature>
<evidence type="ECO:0000313" key="12">
    <source>
        <dbReference type="Proteomes" id="UP001519460"/>
    </source>
</evidence>
<keyword evidence="3 9" id="KW-1133">Transmembrane helix</keyword>
<dbReference type="SUPFAM" id="SSF81321">
    <property type="entry name" value="Family A G protein-coupled receptor-like"/>
    <property type="match status" value="1"/>
</dbReference>
<comment type="subcellular location">
    <subcellularLocation>
        <location evidence="1">Membrane</location>
        <topology evidence="1">Multi-pass membrane protein</topology>
    </subcellularLocation>
</comment>
<dbReference type="EMBL" id="JACVVK020000004">
    <property type="protein sequence ID" value="KAK7507135.1"/>
    <property type="molecule type" value="Genomic_DNA"/>
</dbReference>
<feature type="transmembrane region" description="Helical" evidence="9">
    <location>
        <begin position="191"/>
        <end position="210"/>
    </location>
</feature>
<feature type="transmembrane region" description="Helical" evidence="9">
    <location>
        <begin position="241"/>
        <end position="264"/>
    </location>
</feature>
<reference evidence="11 12" key="1">
    <citation type="journal article" date="2023" name="Sci. Data">
        <title>Genome assembly of the Korean intertidal mud-creeper Batillaria attramentaria.</title>
        <authorList>
            <person name="Patra A.K."/>
            <person name="Ho P.T."/>
            <person name="Jun S."/>
            <person name="Lee S.J."/>
            <person name="Kim Y."/>
            <person name="Won Y.J."/>
        </authorList>
    </citation>
    <scope>NUCLEOTIDE SEQUENCE [LARGE SCALE GENOMIC DNA]</scope>
    <source>
        <strain evidence="11">Wonlab-2016</strain>
    </source>
</reference>
<sequence>MSSQVIVLRISIVRKQELVSAGSMDLVTPPTSPSADGAVPTSEIAVESSDGAGAVISQGSWHRHWQGMDPATDTQHLILGIVMVILSAASILGNALVVWTCVRYRSLRTSSNLLVVNLAFGDLFMCVLDFPLFAAASFLGGWPFGDTVCQVYAMTTATAGLVTINTLAVISLDRYYAVVHRLNPRQHTSRWIMGGAVALVWVYSVLWAAAPVLGWGNYILDGIGTTCTFDYLTRTAHNRSFVLSITVGNFVLPLAVIVFCYVRIGMVTLDMNRTLRLQKVYVSVGLKRRQLGLQADVRTAGIIFVL</sequence>
<keyword evidence="6 8" id="KW-0675">Receptor</keyword>
<dbReference type="InterPro" id="IPR050125">
    <property type="entry name" value="GPCR_opsins"/>
</dbReference>
<evidence type="ECO:0000256" key="7">
    <source>
        <dbReference type="ARBA" id="ARBA00023224"/>
    </source>
</evidence>
<evidence type="ECO:0000256" key="3">
    <source>
        <dbReference type="ARBA" id="ARBA00022989"/>
    </source>
</evidence>
<evidence type="ECO:0000256" key="5">
    <source>
        <dbReference type="ARBA" id="ARBA00023136"/>
    </source>
</evidence>
<dbReference type="PANTHER" id="PTHR24240">
    <property type="entry name" value="OPSIN"/>
    <property type="match status" value="1"/>
</dbReference>
<dbReference type="InterPro" id="IPR017452">
    <property type="entry name" value="GPCR_Rhodpsn_7TM"/>
</dbReference>
<keyword evidence="2 8" id="KW-0812">Transmembrane</keyword>
<comment type="caution">
    <text evidence="11">The sequence shown here is derived from an EMBL/GenBank/DDBJ whole genome shotgun (WGS) entry which is preliminary data.</text>
</comment>
<feature type="non-terminal residue" evidence="11">
    <location>
        <position position="306"/>
    </location>
</feature>
<keyword evidence="5 9" id="KW-0472">Membrane</keyword>
<comment type="similarity">
    <text evidence="8">Belongs to the G-protein coupled receptor 1 family.</text>
</comment>
<evidence type="ECO:0000313" key="11">
    <source>
        <dbReference type="EMBL" id="KAK7507135.1"/>
    </source>
</evidence>
<dbReference type="GO" id="GO:0016020">
    <property type="term" value="C:membrane"/>
    <property type="evidence" value="ECO:0007669"/>
    <property type="project" value="UniProtKB-SubCell"/>
</dbReference>
<protein>
    <recommendedName>
        <fullName evidence="10">G-protein coupled receptors family 1 profile domain-containing protein</fullName>
    </recommendedName>
</protein>
<keyword evidence="12" id="KW-1185">Reference proteome</keyword>
<dbReference type="PROSITE" id="PS50262">
    <property type="entry name" value="G_PROTEIN_RECEP_F1_2"/>
    <property type="match status" value="1"/>
</dbReference>
<dbReference type="Proteomes" id="UP001519460">
    <property type="component" value="Unassembled WGS sequence"/>
</dbReference>
<organism evidence="11 12">
    <name type="scientific">Batillaria attramentaria</name>
    <dbReference type="NCBI Taxonomy" id="370345"/>
    <lineage>
        <taxon>Eukaryota</taxon>
        <taxon>Metazoa</taxon>
        <taxon>Spiralia</taxon>
        <taxon>Lophotrochozoa</taxon>
        <taxon>Mollusca</taxon>
        <taxon>Gastropoda</taxon>
        <taxon>Caenogastropoda</taxon>
        <taxon>Sorbeoconcha</taxon>
        <taxon>Cerithioidea</taxon>
        <taxon>Batillariidae</taxon>
        <taxon>Batillaria</taxon>
    </lineage>
</organism>
<evidence type="ECO:0000256" key="1">
    <source>
        <dbReference type="ARBA" id="ARBA00004141"/>
    </source>
</evidence>
<name>A0ABD0M6K4_9CAEN</name>
<keyword evidence="7 8" id="KW-0807">Transducer</keyword>
<dbReference type="Gene3D" id="1.20.1070.10">
    <property type="entry name" value="Rhodopsin 7-helix transmembrane proteins"/>
    <property type="match status" value="1"/>
</dbReference>
<evidence type="ECO:0000259" key="10">
    <source>
        <dbReference type="PROSITE" id="PS50262"/>
    </source>
</evidence>
<evidence type="ECO:0000256" key="8">
    <source>
        <dbReference type="RuleBase" id="RU000688"/>
    </source>
</evidence>
<dbReference type="InterPro" id="IPR000276">
    <property type="entry name" value="GPCR_Rhodpsn"/>
</dbReference>
<evidence type="ECO:0000256" key="4">
    <source>
        <dbReference type="ARBA" id="ARBA00023040"/>
    </source>
</evidence>
<proteinExistence type="inferred from homology"/>
<dbReference type="AlphaFoldDB" id="A0ABD0M6K4"/>
<gene>
    <name evidence="11" type="ORF">BaRGS_00001070</name>
</gene>
<feature type="transmembrane region" description="Helical" evidence="9">
    <location>
        <begin position="77"/>
        <end position="102"/>
    </location>
</feature>
<evidence type="ECO:0000256" key="6">
    <source>
        <dbReference type="ARBA" id="ARBA00023170"/>
    </source>
</evidence>
<evidence type="ECO:0000256" key="9">
    <source>
        <dbReference type="SAM" id="Phobius"/>
    </source>
</evidence>
<dbReference type="PROSITE" id="PS00237">
    <property type="entry name" value="G_PROTEIN_RECEP_F1_1"/>
    <property type="match status" value="1"/>
</dbReference>
<feature type="transmembrane region" description="Helical" evidence="9">
    <location>
        <begin position="151"/>
        <end position="170"/>
    </location>
</feature>
<accession>A0ABD0M6K4</accession>
<dbReference type="GO" id="GO:0004930">
    <property type="term" value="F:G protein-coupled receptor activity"/>
    <property type="evidence" value="ECO:0007669"/>
    <property type="project" value="UniProtKB-KW"/>
</dbReference>
<feature type="domain" description="G-protein coupled receptors family 1 profile" evidence="10">
    <location>
        <begin position="93"/>
        <end position="306"/>
    </location>
</feature>
<evidence type="ECO:0000256" key="2">
    <source>
        <dbReference type="ARBA" id="ARBA00022692"/>
    </source>
</evidence>
<keyword evidence="4 8" id="KW-0297">G-protein coupled receptor</keyword>
<dbReference type="Pfam" id="PF00001">
    <property type="entry name" value="7tm_1"/>
    <property type="match status" value="1"/>
</dbReference>
<dbReference type="PRINTS" id="PR00237">
    <property type="entry name" value="GPCRRHODOPSN"/>
</dbReference>